<keyword evidence="4" id="KW-1185">Reference proteome</keyword>
<keyword evidence="2" id="KW-0732">Signal</keyword>
<dbReference type="Proteomes" id="UP001190700">
    <property type="component" value="Unassembled WGS sequence"/>
</dbReference>
<evidence type="ECO:0000256" key="1">
    <source>
        <dbReference type="SAM" id="MobiDB-lite"/>
    </source>
</evidence>
<comment type="caution">
    <text evidence="3">The sequence shown here is derived from an EMBL/GenBank/DDBJ whole genome shotgun (WGS) entry which is preliminary data.</text>
</comment>
<gene>
    <name evidence="3" type="ORF">CYMTET_4413</name>
</gene>
<feature type="compositionally biased region" description="Basic and acidic residues" evidence="1">
    <location>
        <begin position="64"/>
        <end position="78"/>
    </location>
</feature>
<feature type="chain" id="PRO_5042163876" evidence="2">
    <location>
        <begin position="19"/>
        <end position="282"/>
    </location>
</feature>
<sequence>MCFLFLLTTVARLSANRARKWYRYSTEELAVDFKQRKAVKLANAEERRAVNTEALTTVRMPVQKAREAARDRRPQGDARRHRGRTCLLGGEDAVLSEEEDEVPVGRTVTVLVNPSEEPVDLTQPGTKGRYTFRKVKQWHWTVAYTDTVAHVKKVLMATFKPIEKLGSKNIKDADRMGKIIPHPGLAACPLLPKDAPTAARLCAGPELVRWMQPPLPPTAGRVRWVAVQPVGVPAAAQLLAMPPLAGPAGLTVDNLITPFASPGVRLEAPREGAEPPDGYPVR</sequence>
<dbReference type="AlphaFoldDB" id="A0AAE0LK27"/>
<evidence type="ECO:0000313" key="4">
    <source>
        <dbReference type="Proteomes" id="UP001190700"/>
    </source>
</evidence>
<protein>
    <submittedName>
        <fullName evidence="3">Uncharacterized protein</fullName>
    </submittedName>
</protein>
<reference evidence="3 4" key="1">
    <citation type="journal article" date="2015" name="Genome Biol. Evol.">
        <title>Comparative Genomics of a Bacterivorous Green Alga Reveals Evolutionary Causalities and Consequences of Phago-Mixotrophic Mode of Nutrition.</title>
        <authorList>
            <person name="Burns J.A."/>
            <person name="Paasch A."/>
            <person name="Narechania A."/>
            <person name="Kim E."/>
        </authorList>
    </citation>
    <scope>NUCLEOTIDE SEQUENCE [LARGE SCALE GENOMIC DNA]</scope>
    <source>
        <strain evidence="3 4">PLY_AMNH</strain>
    </source>
</reference>
<evidence type="ECO:0000256" key="2">
    <source>
        <dbReference type="SAM" id="SignalP"/>
    </source>
</evidence>
<accession>A0AAE0LK27</accession>
<proteinExistence type="predicted"/>
<organism evidence="3 4">
    <name type="scientific">Cymbomonas tetramitiformis</name>
    <dbReference type="NCBI Taxonomy" id="36881"/>
    <lineage>
        <taxon>Eukaryota</taxon>
        <taxon>Viridiplantae</taxon>
        <taxon>Chlorophyta</taxon>
        <taxon>Pyramimonadophyceae</taxon>
        <taxon>Pyramimonadales</taxon>
        <taxon>Pyramimonadaceae</taxon>
        <taxon>Cymbomonas</taxon>
    </lineage>
</organism>
<name>A0AAE0LK27_9CHLO</name>
<evidence type="ECO:0000313" key="3">
    <source>
        <dbReference type="EMBL" id="KAK3288108.1"/>
    </source>
</evidence>
<feature type="signal peptide" evidence="2">
    <location>
        <begin position="1"/>
        <end position="18"/>
    </location>
</feature>
<dbReference type="EMBL" id="LGRX02000603">
    <property type="protein sequence ID" value="KAK3288108.1"/>
    <property type="molecule type" value="Genomic_DNA"/>
</dbReference>
<feature type="region of interest" description="Disordered" evidence="1">
    <location>
        <begin position="62"/>
        <end position="81"/>
    </location>
</feature>